<dbReference type="RefSeq" id="WP_220564139.1">
    <property type="nucleotide sequence ID" value="NZ_CP074133.1"/>
</dbReference>
<evidence type="ECO:0000313" key="5">
    <source>
        <dbReference type="EMBL" id="QUX22928.1"/>
    </source>
</evidence>
<dbReference type="Pfam" id="PF26563">
    <property type="entry name" value="Rv3660c_N"/>
    <property type="match status" value="1"/>
</dbReference>
<dbReference type="InterPro" id="IPR033756">
    <property type="entry name" value="YlxH/NBP35"/>
</dbReference>
<dbReference type="InterPro" id="IPR022521">
    <property type="entry name" value="Rv3660c"/>
</dbReference>
<reference evidence="5 6" key="1">
    <citation type="submission" date="2021-05" db="EMBL/GenBank/DDBJ databases">
        <title>Direct Submission.</title>
        <authorList>
            <person name="Li K."/>
            <person name="Gao J."/>
        </authorList>
    </citation>
    <scope>NUCLEOTIDE SEQUENCE [LARGE SCALE GENOMIC DNA]</scope>
    <source>
        <strain evidence="5 6">Mg02</strain>
    </source>
</reference>
<proteinExistence type="predicted"/>
<accession>A0ABX8BRA7</accession>
<gene>
    <name evidence="5" type="ORF">KGD84_00480</name>
</gene>
<evidence type="ECO:0000259" key="4">
    <source>
        <dbReference type="Pfam" id="PF26563"/>
    </source>
</evidence>
<protein>
    <submittedName>
        <fullName evidence="5">P-loop NTPase</fullName>
    </submittedName>
</protein>
<evidence type="ECO:0000313" key="6">
    <source>
        <dbReference type="Proteomes" id="UP000676079"/>
    </source>
</evidence>
<dbReference type="Gene3D" id="3.40.50.300">
    <property type="entry name" value="P-loop containing nucleotide triphosphate hydrolases"/>
    <property type="match status" value="1"/>
</dbReference>
<organism evidence="5 6">
    <name type="scientific">Nocardiopsis changdeensis</name>
    <dbReference type="NCBI Taxonomy" id="2831969"/>
    <lineage>
        <taxon>Bacteria</taxon>
        <taxon>Bacillati</taxon>
        <taxon>Actinomycetota</taxon>
        <taxon>Actinomycetes</taxon>
        <taxon>Streptosporangiales</taxon>
        <taxon>Nocardiopsidaceae</taxon>
        <taxon>Nocardiopsis</taxon>
    </lineage>
</organism>
<feature type="region of interest" description="Disordered" evidence="3">
    <location>
        <begin position="75"/>
        <end position="96"/>
    </location>
</feature>
<dbReference type="PANTHER" id="PTHR43384">
    <property type="entry name" value="SEPTUM SITE-DETERMINING PROTEIN MIND HOMOLOG, CHLOROPLASTIC-RELATED"/>
    <property type="match status" value="1"/>
</dbReference>
<dbReference type="NCBIfam" id="TIGR03815">
    <property type="entry name" value="CpaE_hom_Actino"/>
    <property type="match status" value="1"/>
</dbReference>
<evidence type="ECO:0000256" key="3">
    <source>
        <dbReference type="SAM" id="MobiDB-lite"/>
    </source>
</evidence>
<keyword evidence="2" id="KW-0067">ATP-binding</keyword>
<dbReference type="PANTHER" id="PTHR43384:SF11">
    <property type="entry name" value="SEPTUM SITE DETERMINING PROTEIN"/>
    <property type="match status" value="1"/>
</dbReference>
<dbReference type="InterPro" id="IPR059050">
    <property type="entry name" value="Rv3660c_N"/>
</dbReference>
<keyword evidence="1" id="KW-0547">Nucleotide-binding</keyword>
<evidence type="ECO:0000256" key="2">
    <source>
        <dbReference type="ARBA" id="ARBA00022840"/>
    </source>
</evidence>
<dbReference type="SUPFAM" id="SSF52540">
    <property type="entry name" value="P-loop containing nucleoside triphosphate hydrolases"/>
    <property type="match status" value="1"/>
</dbReference>
<dbReference type="Proteomes" id="UP000676079">
    <property type="component" value="Chromosome"/>
</dbReference>
<sequence length="362" mass="36726">MDAVPLIATADTGLLDDLLRLSAAASVRVNTADTVDRALLSWPRSPLVVLGADLYPELRSGERPPHARFVVVARGGPDAGPGTGPGHGGPNGAGGAGGTMLLPRDEMLLTGLISASGQPGRRAPTVAVMGGRGGAGASLLAVALALAGARGGHGTALLDADPLGCGPDILLGCERDPVDGRLGWDDLTDRRGRLRWSDVAARLPGPAGISVLTWVHGPDARRGPLPAAAARSMLESARQGCDLVVVDLPRSFGAAVTAFLNRSDLVLLVVPAQVAAVVSASAMVPRLRAESREVRAVVRGASGGLTADVVARGMGLALGADLPPEPGLERALAAGRRPADHPRSPLAGFADRLVAELTGVPR</sequence>
<dbReference type="EMBL" id="CP074133">
    <property type="protein sequence ID" value="QUX22928.1"/>
    <property type="molecule type" value="Genomic_DNA"/>
</dbReference>
<dbReference type="InterPro" id="IPR027417">
    <property type="entry name" value="P-loop_NTPase"/>
</dbReference>
<feature type="compositionally biased region" description="Gly residues" evidence="3">
    <location>
        <begin position="77"/>
        <end position="96"/>
    </location>
</feature>
<dbReference type="InterPro" id="IPR050625">
    <property type="entry name" value="ParA/MinD_ATPase"/>
</dbReference>
<feature type="domain" description="Rv3660c-like CheY-like N-terminal" evidence="4">
    <location>
        <begin position="9"/>
        <end position="80"/>
    </location>
</feature>
<keyword evidence="6" id="KW-1185">Reference proteome</keyword>
<name>A0ABX8BRA7_9ACTN</name>
<dbReference type="Pfam" id="PF10609">
    <property type="entry name" value="ParA"/>
    <property type="match status" value="1"/>
</dbReference>
<evidence type="ECO:0000256" key="1">
    <source>
        <dbReference type="ARBA" id="ARBA00022741"/>
    </source>
</evidence>